<dbReference type="InterPro" id="IPR001466">
    <property type="entry name" value="Beta-lactam-related"/>
</dbReference>
<dbReference type="InterPro" id="IPR012338">
    <property type="entry name" value="Beta-lactam/transpept-like"/>
</dbReference>
<dbReference type="EC" id="3.-.-.-" evidence="3"/>
<keyword evidence="1" id="KW-0732">Signal</keyword>
<dbReference type="PANTHER" id="PTHR46825">
    <property type="entry name" value="D-ALANYL-D-ALANINE-CARBOXYPEPTIDASE/ENDOPEPTIDASE AMPH"/>
    <property type="match status" value="1"/>
</dbReference>
<evidence type="ECO:0000256" key="1">
    <source>
        <dbReference type="SAM" id="SignalP"/>
    </source>
</evidence>
<keyword evidence="4" id="KW-1185">Reference proteome</keyword>
<feature type="domain" description="Beta-lactamase-related" evidence="2">
    <location>
        <begin position="39"/>
        <end position="384"/>
    </location>
</feature>
<dbReference type="SUPFAM" id="SSF56601">
    <property type="entry name" value="beta-lactamase/transpeptidase-like"/>
    <property type="match status" value="1"/>
</dbReference>
<gene>
    <name evidence="3" type="ORF">ACFFGH_00360</name>
</gene>
<keyword evidence="3" id="KW-0378">Hydrolase</keyword>
<dbReference type="EMBL" id="JBHLTG010000001">
    <property type="protein sequence ID" value="MFC0676300.1"/>
    <property type="molecule type" value="Genomic_DNA"/>
</dbReference>
<dbReference type="RefSeq" id="WP_386663887.1">
    <property type="nucleotide sequence ID" value="NZ_JBHLTG010000001.1"/>
</dbReference>
<comment type="caution">
    <text evidence="3">The sequence shown here is derived from an EMBL/GenBank/DDBJ whole genome shotgun (WGS) entry which is preliminary data.</text>
</comment>
<dbReference type="GO" id="GO:0016787">
    <property type="term" value="F:hydrolase activity"/>
    <property type="evidence" value="ECO:0007669"/>
    <property type="project" value="UniProtKB-KW"/>
</dbReference>
<reference evidence="3 4" key="1">
    <citation type="submission" date="2024-09" db="EMBL/GenBank/DDBJ databases">
        <authorList>
            <person name="Sun Q."/>
            <person name="Mori K."/>
        </authorList>
    </citation>
    <scope>NUCLEOTIDE SEQUENCE [LARGE SCALE GENOMIC DNA]</scope>
    <source>
        <strain evidence="3 4">KCTC 23076</strain>
    </source>
</reference>
<proteinExistence type="predicted"/>
<dbReference type="InterPro" id="IPR050491">
    <property type="entry name" value="AmpC-like"/>
</dbReference>
<dbReference type="PANTHER" id="PTHR46825:SF9">
    <property type="entry name" value="BETA-LACTAMASE-RELATED DOMAIN-CONTAINING PROTEIN"/>
    <property type="match status" value="1"/>
</dbReference>
<sequence>MRYRKSLAVTAAVVAALAAGHAAAAVPIQVQSAHARSAIDDVVEQRMKDSGIVGLGAAIIVDKKIVWVKGYGFADKENAIAFTPDTVMNTGSISKTFTGAALMRAVQEGKLSLDEDINTYLPFKVVNPHAPDQPITLRHLATHTSGITDRPEVYDRTYHYGGDTPEALDGFLRSYFERNGKHYSTDNFLKTRPGEYHEYSNIAAGLAGYIVELAVGEKLNTYGRRHIFDPLQMGNSGWSLSEIPPAKHARLYVAEGPGIPIQLYEVTTYPDGGVRTSVSDLARFFTALLNDGQYEGARILDKRSTDEMLRFQFTSANKPGNVNLQGEDSVNSGIFWATKYDTTRIGHNGSDPGIRTVMLADPDKRVGVVLFTNTSLDDRGTERYFEIFEALWTQAEKLKSEGKLAARR</sequence>
<feature type="chain" id="PRO_5045376499" evidence="1">
    <location>
        <begin position="25"/>
        <end position="408"/>
    </location>
</feature>
<dbReference type="Pfam" id="PF00144">
    <property type="entry name" value="Beta-lactamase"/>
    <property type="match status" value="1"/>
</dbReference>
<evidence type="ECO:0000259" key="2">
    <source>
        <dbReference type="Pfam" id="PF00144"/>
    </source>
</evidence>
<organism evidence="3 4">
    <name type="scientific">Lysobacter korlensis</name>
    <dbReference type="NCBI Taxonomy" id="553636"/>
    <lineage>
        <taxon>Bacteria</taxon>
        <taxon>Pseudomonadati</taxon>
        <taxon>Pseudomonadota</taxon>
        <taxon>Gammaproteobacteria</taxon>
        <taxon>Lysobacterales</taxon>
        <taxon>Lysobacteraceae</taxon>
        <taxon>Lysobacter</taxon>
    </lineage>
</organism>
<protein>
    <submittedName>
        <fullName evidence="3">Serine hydrolase domain-containing protein</fullName>
        <ecNumber evidence="3">3.-.-.-</ecNumber>
    </submittedName>
</protein>
<name>A0ABV6RH32_9GAMM</name>
<feature type="signal peptide" evidence="1">
    <location>
        <begin position="1"/>
        <end position="24"/>
    </location>
</feature>
<evidence type="ECO:0000313" key="4">
    <source>
        <dbReference type="Proteomes" id="UP001589896"/>
    </source>
</evidence>
<dbReference type="Proteomes" id="UP001589896">
    <property type="component" value="Unassembled WGS sequence"/>
</dbReference>
<accession>A0ABV6RH32</accession>
<evidence type="ECO:0000313" key="3">
    <source>
        <dbReference type="EMBL" id="MFC0676300.1"/>
    </source>
</evidence>
<dbReference type="Gene3D" id="3.40.710.10">
    <property type="entry name" value="DD-peptidase/beta-lactamase superfamily"/>
    <property type="match status" value="1"/>
</dbReference>